<keyword evidence="2" id="KW-1185">Reference proteome</keyword>
<reference evidence="2" key="1">
    <citation type="submission" date="2014-03" db="EMBL/GenBank/DDBJ databases">
        <authorList>
            <person name="Aksoy S."/>
            <person name="Warren W."/>
            <person name="Wilson R.K."/>
        </authorList>
    </citation>
    <scope>NUCLEOTIDE SEQUENCE [LARGE SCALE GENOMIC DNA]</scope>
    <source>
        <strain evidence="2">IAEA</strain>
    </source>
</reference>
<reference evidence="1" key="2">
    <citation type="submission" date="2020-05" db="UniProtKB">
        <authorList>
            <consortium name="EnsemblMetazoa"/>
        </authorList>
    </citation>
    <scope>IDENTIFICATION</scope>
    <source>
        <strain evidence="1">IAEA</strain>
    </source>
</reference>
<evidence type="ECO:0000313" key="2">
    <source>
        <dbReference type="Proteomes" id="UP000092445"/>
    </source>
</evidence>
<accession>A0A1A9Z4C0</accession>
<dbReference type="EnsemblMetazoa" id="GPAI003438-RA">
    <property type="protein sequence ID" value="GPAI003438-PA"/>
    <property type="gene ID" value="GPAI003438"/>
</dbReference>
<dbReference type="Proteomes" id="UP000092445">
    <property type="component" value="Unassembled WGS sequence"/>
</dbReference>
<evidence type="ECO:0000313" key="1">
    <source>
        <dbReference type="EnsemblMetazoa" id="GPAI003438-PA"/>
    </source>
</evidence>
<proteinExistence type="predicted"/>
<organism evidence="1 2">
    <name type="scientific">Glossina pallidipes</name>
    <name type="common">Tsetse fly</name>
    <dbReference type="NCBI Taxonomy" id="7398"/>
    <lineage>
        <taxon>Eukaryota</taxon>
        <taxon>Metazoa</taxon>
        <taxon>Ecdysozoa</taxon>
        <taxon>Arthropoda</taxon>
        <taxon>Hexapoda</taxon>
        <taxon>Insecta</taxon>
        <taxon>Pterygota</taxon>
        <taxon>Neoptera</taxon>
        <taxon>Endopterygota</taxon>
        <taxon>Diptera</taxon>
        <taxon>Brachycera</taxon>
        <taxon>Muscomorpha</taxon>
        <taxon>Hippoboscoidea</taxon>
        <taxon>Glossinidae</taxon>
        <taxon>Glossina</taxon>
    </lineage>
</organism>
<dbReference type="AlphaFoldDB" id="A0A1A9Z4C0"/>
<name>A0A1A9Z4C0_GLOPL</name>
<dbReference type="VEuPathDB" id="VectorBase:GPAI003438"/>
<protein>
    <submittedName>
        <fullName evidence="1">Uncharacterized protein</fullName>
    </submittedName>
</protein>
<sequence>MKIVPTLDGNIRVSIQQFTNQFYVCLNGLQRIFGQCIRLNVDVGEELHDFIQHRFLGLPIGSAYLAAMEYGAQFRHSGEDFICANFLLATNETIFGYCQHG</sequence>